<accession>A0ABS3BUI9</accession>
<evidence type="ECO:0000256" key="1">
    <source>
        <dbReference type="SAM" id="Phobius"/>
    </source>
</evidence>
<evidence type="ECO:0000313" key="2">
    <source>
        <dbReference type="EMBL" id="MBN7801936.1"/>
    </source>
</evidence>
<keyword evidence="1" id="KW-1133">Transmembrane helix</keyword>
<dbReference type="EMBL" id="JAFKCW010000003">
    <property type="protein sequence ID" value="MBN7801936.1"/>
    <property type="molecule type" value="Genomic_DNA"/>
</dbReference>
<organism evidence="2 3">
    <name type="scientific">Algoriphagus aestuariicola</name>
    <dbReference type="NCBI Taxonomy" id="1852016"/>
    <lineage>
        <taxon>Bacteria</taxon>
        <taxon>Pseudomonadati</taxon>
        <taxon>Bacteroidota</taxon>
        <taxon>Cytophagia</taxon>
        <taxon>Cytophagales</taxon>
        <taxon>Cyclobacteriaceae</taxon>
        <taxon>Algoriphagus</taxon>
    </lineage>
</organism>
<evidence type="ECO:0000313" key="3">
    <source>
        <dbReference type="Proteomes" id="UP000664698"/>
    </source>
</evidence>
<sequence length="69" mass="7781">MKALIVRNYKIAVLAVLGLLISFKIFAQDGGLDVDIDIGKPEWYEQPWVWVVGGAVFILILVALLRKKR</sequence>
<keyword evidence="1" id="KW-0812">Transmembrane</keyword>
<reference evidence="2 3" key="1">
    <citation type="submission" date="2021-03" db="EMBL/GenBank/DDBJ databases">
        <title>novel species isolated from a fishpond in China.</title>
        <authorList>
            <person name="Lu H."/>
            <person name="Cai Z."/>
        </authorList>
    </citation>
    <scope>NUCLEOTIDE SEQUENCE [LARGE SCALE GENOMIC DNA]</scope>
    <source>
        <strain evidence="2 3">JCM 31546</strain>
    </source>
</reference>
<dbReference type="RefSeq" id="WP_206569946.1">
    <property type="nucleotide sequence ID" value="NZ_JAFKCW010000003.1"/>
</dbReference>
<feature type="transmembrane region" description="Helical" evidence="1">
    <location>
        <begin position="47"/>
        <end position="65"/>
    </location>
</feature>
<gene>
    <name evidence="2" type="ORF">J0A67_13770</name>
</gene>
<keyword evidence="3" id="KW-1185">Reference proteome</keyword>
<dbReference type="Proteomes" id="UP000664698">
    <property type="component" value="Unassembled WGS sequence"/>
</dbReference>
<name>A0ABS3BUI9_9BACT</name>
<comment type="caution">
    <text evidence="2">The sequence shown here is derived from an EMBL/GenBank/DDBJ whole genome shotgun (WGS) entry which is preliminary data.</text>
</comment>
<protein>
    <submittedName>
        <fullName evidence="2">Uncharacterized protein</fullName>
    </submittedName>
</protein>
<proteinExistence type="predicted"/>
<keyword evidence="1" id="KW-0472">Membrane</keyword>